<evidence type="ECO:0000256" key="9">
    <source>
        <dbReference type="ARBA" id="ARBA00022801"/>
    </source>
</evidence>
<evidence type="ECO:0000256" key="7">
    <source>
        <dbReference type="ARBA" id="ARBA00022741"/>
    </source>
</evidence>
<evidence type="ECO:0000256" key="17">
    <source>
        <dbReference type="ARBA" id="ARBA00049360"/>
    </source>
</evidence>
<keyword evidence="11" id="KW-0067">ATP-binding</keyword>
<dbReference type="PANTHER" id="PTHR18867">
    <property type="entry name" value="RAD50"/>
    <property type="match status" value="1"/>
</dbReference>
<dbReference type="GO" id="GO:0007004">
    <property type="term" value="P:telomere maintenance via telomerase"/>
    <property type="evidence" value="ECO:0007669"/>
    <property type="project" value="TreeGrafter"/>
</dbReference>
<evidence type="ECO:0000256" key="8">
    <source>
        <dbReference type="ARBA" id="ARBA00022763"/>
    </source>
</evidence>
<dbReference type="GO" id="GO:0070192">
    <property type="term" value="P:chromosome organization involved in meiotic cell cycle"/>
    <property type="evidence" value="ECO:0007669"/>
    <property type="project" value="TreeGrafter"/>
</dbReference>
<evidence type="ECO:0000256" key="5">
    <source>
        <dbReference type="ARBA" id="ARBA00022454"/>
    </source>
</evidence>
<evidence type="ECO:0000256" key="19">
    <source>
        <dbReference type="SAM" id="Coils"/>
    </source>
</evidence>
<evidence type="ECO:0000256" key="2">
    <source>
        <dbReference type="ARBA" id="ARBA00004123"/>
    </source>
</evidence>
<comment type="subcellular location">
    <subcellularLocation>
        <location evidence="3">Chromosome</location>
    </subcellularLocation>
    <subcellularLocation>
        <location evidence="2">Nucleus</location>
    </subcellularLocation>
</comment>
<keyword evidence="5" id="KW-0158">Chromosome</keyword>
<comment type="similarity">
    <text evidence="4">Belongs to the SMC family. RAD50 subfamily.</text>
</comment>
<keyword evidence="13 19" id="KW-0175">Coiled coil</keyword>
<keyword evidence="6 18" id="KW-0479">Metal-binding</keyword>
<feature type="region of interest" description="Disordered" evidence="20">
    <location>
        <begin position="1027"/>
        <end position="1052"/>
    </location>
</feature>
<dbReference type="Gene3D" id="3.40.50.300">
    <property type="entry name" value="P-loop containing nucleotide triphosphate hydrolases"/>
    <property type="match status" value="2"/>
</dbReference>
<comment type="cofactor">
    <cofactor evidence="1">
        <name>Zn(2+)</name>
        <dbReference type="ChEBI" id="CHEBI:29105"/>
    </cofactor>
</comment>
<feature type="binding site" evidence="18">
    <location>
        <position position="669"/>
    </location>
    <ligand>
        <name>Zn(2+)</name>
        <dbReference type="ChEBI" id="CHEBI:29105"/>
    </ligand>
</feature>
<dbReference type="VEuPathDB" id="FungiDB:YALI1_D18555g"/>
<evidence type="ECO:0000256" key="12">
    <source>
        <dbReference type="ARBA" id="ARBA00022842"/>
    </source>
</evidence>
<comment type="catalytic activity">
    <reaction evidence="17">
        <text>ATP + H2O = ADP + phosphate + H(+)</text>
        <dbReference type="Rhea" id="RHEA:13065"/>
        <dbReference type="ChEBI" id="CHEBI:15377"/>
        <dbReference type="ChEBI" id="CHEBI:15378"/>
        <dbReference type="ChEBI" id="CHEBI:30616"/>
        <dbReference type="ChEBI" id="CHEBI:43474"/>
        <dbReference type="ChEBI" id="CHEBI:456216"/>
    </reaction>
</comment>
<proteinExistence type="inferred from homology"/>
<dbReference type="eggNOG" id="KOG0962">
    <property type="taxonomic scope" value="Eukaryota"/>
</dbReference>
<reference evidence="22 23" key="1">
    <citation type="journal article" date="2016" name="PLoS ONE">
        <title>Sequence Assembly of Yarrowia lipolytica Strain W29/CLIB89 Shows Transposable Element Diversity.</title>
        <authorList>
            <person name="Magnan C."/>
            <person name="Yu J."/>
            <person name="Chang I."/>
            <person name="Jahn E."/>
            <person name="Kanomata Y."/>
            <person name="Wu J."/>
            <person name="Zeller M."/>
            <person name="Oakes M."/>
            <person name="Baldi P."/>
            <person name="Sandmeyer S."/>
        </authorList>
    </citation>
    <scope>NUCLEOTIDE SEQUENCE [LARGE SCALE GENOMIC DNA]</scope>
    <source>
        <strain evidence="23">CLIB89(W29)</strain>
    </source>
</reference>
<evidence type="ECO:0000256" key="20">
    <source>
        <dbReference type="SAM" id="MobiDB-lite"/>
    </source>
</evidence>
<dbReference type="GO" id="GO:0043047">
    <property type="term" value="F:single-stranded telomeric DNA binding"/>
    <property type="evidence" value="ECO:0007669"/>
    <property type="project" value="TreeGrafter"/>
</dbReference>
<dbReference type="Gene3D" id="1.10.287.1490">
    <property type="match status" value="1"/>
</dbReference>
<sequence>MSSISKLSIQGIRSFDNTERETITFNKPLTLIVGQNGSGKTTIIECLRYATTGDLPPHSKGGAFIHDPKICGEKEVLGQVKLAFTNVNGIQMICTRTMQVLVKKNTRQFKTLEGQLMASNNGERTTVSTRCAELDAQMPLYLGVSKSILDYVIFCHQEESLWPLSEPAVLKKRFDEIFEALKFTKALDSIKSLRKEKNVEIKLQTQTTEYLKADKDRADKAAEKANLLLERIEDYKSQADELETKMEMVTKQSDELFQSNQQFQQVLAEVQQLKRDRVVVGEQRERLEKNCTEVLTVSDDELQKQVSEFDSRLDDRRETVSGLKQDSEDARKDMEGHRLEYNSAIVEVGQWEAKKQELENQINARESLLEEIGKKWNTSDLNELRSDLKSDLERVKKEAEAEEGNQTDKISKLSTALTEKKGQINHDKASTLSYENEVRRLQDEMDTIPTVEGTIAYEESVIQKLEEKLAGLQGNSQGEEARFETEIESCDEQTEVLSKRLEKCNSDLAEFNSKSEKRAEHRMLVSELAKQRGVLRGVEDALSKQYDEVGVTDEKTYTAKLSSYQNAVEKGQGAVSKSRDSLANLTTRLDILNKESLVKDATLSELYETISAVLGEGEDNIDDYESTLENLSNDLEVATQNRESTMFTARYYETAVKLAKSAQHNCLLCSRKFSDTELTDFLAHVEEKTISLPDTKERADKEYQDIKSDFDNVQGISGEVREWRNLKESVESVSAQLKKLKQEVVEGQSAFEKEEESLSLLESQLRDLEVLKKAVEDVKRLKSDVASKEKELTDFEGEYSTLMDFSEESTSDLPSLASSLNSQIKSINQKRQKLVDDREALRKQFSSLQGQISDKKLSLSTQKNQLTKKTGLQQQISGLKTKIEECRARIRTVREEIESIEPKLQSLKNELSEMRVTNGDKMEAISDKLEDVKNDANQLSHMSQQIQQLEELDIASMLTKTGRRADSAKGEVENLTQRITQLGEDIATQEKALIDLKGHQRNLQDNLEVRRLTNEMSQIEGRIRELDETKAVRDRDEYQQKSQQLRSQHSAYSSKHAGLLGEMRQMDDQLRNLNVELKSEFLDVHEKYRKALILLKTTTVANEDLGKYGKALDSAIMQYHSMKMNEINTIIDELWKATYSGTDIDTILIRSDEDKPGAAKNRSYNYRVVMVKSDAELDMRGRCSAGQKVLAAIIIRLALAECFGINCGMIALDEPTTNLDSDNIESLAKGLSNIIDARSSQKNFQLIVITHDEKFLTHMAASKHTDHFYRVSRNVRQKSSIEWCPISLIQDS</sequence>
<dbReference type="SUPFAM" id="SSF52540">
    <property type="entry name" value="P-loop containing nucleoside triphosphate hydrolases"/>
    <property type="match status" value="1"/>
</dbReference>
<dbReference type="GO" id="GO:0000722">
    <property type="term" value="P:telomere maintenance via recombination"/>
    <property type="evidence" value="ECO:0007669"/>
    <property type="project" value="TreeGrafter"/>
</dbReference>
<feature type="coiled-coil region" evidence="19">
    <location>
        <begin position="455"/>
        <end position="482"/>
    </location>
</feature>
<feature type="region of interest" description="Disordered" evidence="20">
    <location>
        <begin position="313"/>
        <end position="332"/>
    </location>
</feature>
<dbReference type="GO" id="GO:0051880">
    <property type="term" value="F:G-quadruplex DNA binding"/>
    <property type="evidence" value="ECO:0007669"/>
    <property type="project" value="TreeGrafter"/>
</dbReference>
<keyword evidence="15" id="KW-0539">Nucleus</keyword>
<evidence type="ECO:0000256" key="13">
    <source>
        <dbReference type="ARBA" id="ARBA00023054"/>
    </source>
</evidence>
<dbReference type="InterPro" id="IPR027417">
    <property type="entry name" value="P-loop_NTPase"/>
</dbReference>
<dbReference type="InterPro" id="IPR004584">
    <property type="entry name" value="Rad50_eukaryotes"/>
</dbReference>
<organism evidence="22 23">
    <name type="scientific">Yarrowia lipolytica</name>
    <name type="common">Candida lipolytica</name>
    <dbReference type="NCBI Taxonomy" id="4952"/>
    <lineage>
        <taxon>Eukaryota</taxon>
        <taxon>Fungi</taxon>
        <taxon>Dikarya</taxon>
        <taxon>Ascomycota</taxon>
        <taxon>Saccharomycotina</taxon>
        <taxon>Dipodascomycetes</taxon>
        <taxon>Dipodascales</taxon>
        <taxon>Dipodascales incertae sedis</taxon>
        <taxon>Yarrowia</taxon>
    </lineage>
</organism>
<keyword evidence="14" id="KW-0234">DNA repair</keyword>
<dbReference type="GO" id="GO:0005524">
    <property type="term" value="F:ATP binding"/>
    <property type="evidence" value="ECO:0007669"/>
    <property type="project" value="UniProtKB-KW"/>
</dbReference>
<dbReference type="FunFam" id="3.40.50.300:FF:005612">
    <property type="entry name" value="YALI0D15246p"/>
    <property type="match status" value="1"/>
</dbReference>
<evidence type="ECO:0000313" key="23">
    <source>
        <dbReference type="Proteomes" id="UP000182444"/>
    </source>
</evidence>
<evidence type="ECO:0000256" key="3">
    <source>
        <dbReference type="ARBA" id="ARBA00004286"/>
    </source>
</evidence>
<dbReference type="GO" id="GO:0006302">
    <property type="term" value="P:double-strand break repair"/>
    <property type="evidence" value="ECO:0007669"/>
    <property type="project" value="InterPro"/>
</dbReference>
<name>A0A1D8NEN8_YARLL</name>
<dbReference type="GO" id="GO:0046872">
    <property type="term" value="F:metal ion binding"/>
    <property type="evidence" value="ECO:0007669"/>
    <property type="project" value="UniProtKB-UniRule"/>
</dbReference>
<dbReference type="GO" id="GO:0016887">
    <property type="term" value="F:ATP hydrolysis activity"/>
    <property type="evidence" value="ECO:0007669"/>
    <property type="project" value="InterPro"/>
</dbReference>
<evidence type="ECO:0000259" key="21">
    <source>
        <dbReference type="PROSITE" id="PS51131"/>
    </source>
</evidence>
<gene>
    <name evidence="22" type="ORF">YALI1_D18555g</name>
</gene>
<dbReference type="NCBIfam" id="TIGR00606">
    <property type="entry name" value="rad50"/>
    <property type="match status" value="1"/>
</dbReference>
<feature type="compositionally biased region" description="Basic and acidic residues" evidence="20">
    <location>
        <begin position="1027"/>
        <end position="1039"/>
    </location>
</feature>
<dbReference type="EMBL" id="CP017556">
    <property type="protein sequence ID" value="AOW04096.1"/>
    <property type="molecule type" value="Genomic_DNA"/>
</dbReference>
<evidence type="ECO:0000256" key="18">
    <source>
        <dbReference type="PROSITE-ProRule" id="PRU00471"/>
    </source>
</evidence>
<dbReference type="Proteomes" id="UP000182444">
    <property type="component" value="Chromosome 1D"/>
</dbReference>
<dbReference type="InterPro" id="IPR013134">
    <property type="entry name" value="Zn_hook_RAD50"/>
</dbReference>
<feature type="binding site" evidence="18">
    <location>
        <position position="666"/>
    </location>
    <ligand>
        <name>Zn(2+)</name>
        <dbReference type="ChEBI" id="CHEBI:29105"/>
    </ligand>
</feature>
<feature type="coiled-coil region" evidence="19">
    <location>
        <begin position="575"/>
        <end position="641"/>
    </location>
</feature>
<feature type="coiled-coil region" evidence="19">
    <location>
        <begin position="341"/>
        <end position="405"/>
    </location>
</feature>
<keyword evidence="16" id="KW-0469">Meiosis</keyword>
<keyword evidence="12" id="KW-0460">Magnesium</keyword>
<keyword evidence="9" id="KW-0378">Hydrolase</keyword>
<evidence type="ECO:0000256" key="15">
    <source>
        <dbReference type="ARBA" id="ARBA00023242"/>
    </source>
</evidence>
<dbReference type="Pfam" id="PF13476">
    <property type="entry name" value="AAA_23"/>
    <property type="match status" value="1"/>
</dbReference>
<protein>
    <recommendedName>
        <fullName evidence="21">Zinc-hook domain-containing protein</fullName>
    </recommendedName>
</protein>
<dbReference type="FunFam" id="3.40.50.300:FF:000947">
    <property type="entry name" value="DNA repair protein RAD50"/>
    <property type="match status" value="1"/>
</dbReference>
<dbReference type="VEuPathDB" id="FungiDB:YALI0_D15246g"/>
<dbReference type="GO" id="GO:0003691">
    <property type="term" value="F:double-stranded telomeric DNA binding"/>
    <property type="evidence" value="ECO:0007669"/>
    <property type="project" value="TreeGrafter"/>
</dbReference>
<evidence type="ECO:0000256" key="10">
    <source>
        <dbReference type="ARBA" id="ARBA00022833"/>
    </source>
</evidence>
<keyword evidence="7" id="KW-0547">Nucleotide-binding</keyword>
<dbReference type="GO" id="GO:0000794">
    <property type="term" value="C:condensed nuclear chromosome"/>
    <property type="evidence" value="ECO:0007669"/>
    <property type="project" value="TreeGrafter"/>
</dbReference>
<evidence type="ECO:0000256" key="6">
    <source>
        <dbReference type="ARBA" id="ARBA00022723"/>
    </source>
</evidence>
<dbReference type="GO" id="GO:0030870">
    <property type="term" value="C:Mre11 complex"/>
    <property type="evidence" value="ECO:0007669"/>
    <property type="project" value="InterPro"/>
</dbReference>
<evidence type="ECO:0000256" key="11">
    <source>
        <dbReference type="ARBA" id="ARBA00022840"/>
    </source>
</evidence>
<evidence type="ECO:0000256" key="16">
    <source>
        <dbReference type="ARBA" id="ARBA00023254"/>
    </source>
</evidence>
<keyword evidence="10 18" id="KW-0862">Zinc</keyword>
<dbReference type="RefSeq" id="XP_502852.3">
    <property type="nucleotide sequence ID" value="XM_502852.3"/>
</dbReference>
<feature type="compositionally biased region" description="Polar residues" evidence="20">
    <location>
        <begin position="1040"/>
        <end position="1052"/>
    </location>
</feature>
<evidence type="ECO:0000256" key="14">
    <source>
        <dbReference type="ARBA" id="ARBA00023204"/>
    </source>
</evidence>
<accession>A0A1D8NEN8</accession>
<feature type="domain" description="Zinc-hook" evidence="21">
    <location>
        <begin position="621"/>
        <end position="718"/>
    </location>
</feature>
<feature type="coiled-coil region" evidence="19">
    <location>
        <begin position="218"/>
        <end position="290"/>
    </location>
</feature>
<evidence type="ECO:0000313" key="22">
    <source>
        <dbReference type="EMBL" id="AOW04096.1"/>
    </source>
</evidence>
<dbReference type="GeneID" id="2910752"/>
<dbReference type="KEGG" id="yli:2910752"/>
<dbReference type="InterPro" id="IPR038729">
    <property type="entry name" value="Rad50/SbcC_AAA"/>
</dbReference>
<keyword evidence="8" id="KW-0227">DNA damage</keyword>
<evidence type="ECO:0000256" key="4">
    <source>
        <dbReference type="ARBA" id="ARBA00009439"/>
    </source>
</evidence>
<evidence type="ECO:0000256" key="1">
    <source>
        <dbReference type="ARBA" id="ARBA00001947"/>
    </source>
</evidence>
<dbReference type="PROSITE" id="PS51131">
    <property type="entry name" value="ZN_HOOK"/>
    <property type="match status" value="1"/>
</dbReference>
<dbReference type="PANTHER" id="PTHR18867:SF12">
    <property type="entry name" value="DNA REPAIR PROTEIN RAD50"/>
    <property type="match status" value="1"/>
</dbReference>